<keyword evidence="3" id="KW-0804">Transcription</keyword>
<keyword evidence="2 5" id="KW-0238">DNA-binding</keyword>
<dbReference type="SMART" id="SM00342">
    <property type="entry name" value="HTH_ARAC"/>
    <property type="match status" value="1"/>
</dbReference>
<dbReference type="Gene3D" id="1.10.10.60">
    <property type="entry name" value="Homeodomain-like"/>
    <property type="match status" value="1"/>
</dbReference>
<evidence type="ECO:0000313" key="6">
    <source>
        <dbReference type="Proteomes" id="UP000184782"/>
    </source>
</evidence>
<evidence type="ECO:0000256" key="1">
    <source>
        <dbReference type="ARBA" id="ARBA00023015"/>
    </source>
</evidence>
<dbReference type="InterPro" id="IPR018060">
    <property type="entry name" value="HTH_AraC"/>
</dbReference>
<evidence type="ECO:0000313" key="5">
    <source>
        <dbReference type="EMBL" id="SIO37430.1"/>
    </source>
</evidence>
<gene>
    <name evidence="5" type="ORF">SAMN05421769_3965</name>
</gene>
<dbReference type="RefSeq" id="WP_074232116.1">
    <property type="nucleotide sequence ID" value="NZ_FSRQ01000005.1"/>
</dbReference>
<dbReference type="InterPro" id="IPR050204">
    <property type="entry name" value="AraC_XylS_family_regulators"/>
</dbReference>
<dbReference type="Pfam" id="PF12833">
    <property type="entry name" value="HTH_18"/>
    <property type="match status" value="1"/>
</dbReference>
<dbReference type="GO" id="GO:0003700">
    <property type="term" value="F:DNA-binding transcription factor activity"/>
    <property type="evidence" value="ECO:0007669"/>
    <property type="project" value="InterPro"/>
</dbReference>
<dbReference type="GO" id="GO:0043565">
    <property type="term" value="F:sequence-specific DNA binding"/>
    <property type="evidence" value="ECO:0007669"/>
    <property type="project" value="InterPro"/>
</dbReference>
<dbReference type="InterPro" id="IPR046532">
    <property type="entry name" value="DUF6597"/>
</dbReference>
<dbReference type="STRING" id="59733.SAMN05421769_3965"/>
<evidence type="ECO:0000256" key="3">
    <source>
        <dbReference type="ARBA" id="ARBA00023163"/>
    </source>
</evidence>
<evidence type="ECO:0000256" key="2">
    <source>
        <dbReference type="ARBA" id="ARBA00023125"/>
    </source>
</evidence>
<dbReference type="Pfam" id="PF20240">
    <property type="entry name" value="DUF6597"/>
    <property type="match status" value="1"/>
</dbReference>
<dbReference type="EMBL" id="FSRQ01000005">
    <property type="protein sequence ID" value="SIO37430.1"/>
    <property type="molecule type" value="Genomic_DNA"/>
</dbReference>
<reference evidence="6" key="1">
    <citation type="submission" date="2016-12" db="EMBL/GenBank/DDBJ databases">
        <authorList>
            <person name="Varghese N."/>
            <person name="Submissions S."/>
        </authorList>
    </citation>
    <scope>NUCLEOTIDE SEQUENCE [LARGE SCALE GENOMIC DNA]</scope>
    <source>
        <strain evidence="6">DSM 16779</strain>
    </source>
</reference>
<protein>
    <submittedName>
        <fullName evidence="5">AraC-type DNA-binding protein</fullName>
    </submittedName>
</protein>
<keyword evidence="6" id="KW-1185">Reference proteome</keyword>
<dbReference type="PANTHER" id="PTHR46796">
    <property type="entry name" value="HTH-TYPE TRANSCRIPTIONAL ACTIVATOR RHAS-RELATED"/>
    <property type="match status" value="1"/>
</dbReference>
<dbReference type="AlphaFoldDB" id="A0A1N6IZD5"/>
<dbReference type="InterPro" id="IPR009057">
    <property type="entry name" value="Homeodomain-like_sf"/>
</dbReference>
<evidence type="ECO:0000259" key="4">
    <source>
        <dbReference type="PROSITE" id="PS01124"/>
    </source>
</evidence>
<feature type="domain" description="HTH araC/xylS-type" evidence="4">
    <location>
        <begin position="156"/>
        <end position="256"/>
    </location>
</feature>
<accession>A0A1N6IZD5</accession>
<sequence length="271" mass="31977">MMNYIKYPPPKELENFVQYFWSYDFNRPDISIIKLESFADRFPRLIYQDINNFQSIFYEKGRDMPKCYISGVVSEKLSAFTTGTYSHFGVSFYPHGLFAFFPINSFELIDKEYDISDFDKTNIGNILDNCISHQDKVSKMSQYLIEKLRHNKSNLSLMNQIIHSNVIDYEKKIHELQKENNISERHLERIFKTMIGISPKKYQRIIRFEKALTLLNGLQYSELTALAYELHYSDQSHFIKDFKQFSGITPYEFVQSNIIGSESSSFITLIE</sequence>
<dbReference type="PANTHER" id="PTHR46796:SF13">
    <property type="entry name" value="HTH-TYPE TRANSCRIPTIONAL ACTIVATOR RHAS"/>
    <property type="match status" value="1"/>
</dbReference>
<name>A0A1N6IZD5_9FLAO</name>
<dbReference type="PROSITE" id="PS01124">
    <property type="entry name" value="HTH_ARAC_FAMILY_2"/>
    <property type="match status" value="1"/>
</dbReference>
<dbReference type="Proteomes" id="UP000184782">
    <property type="component" value="Unassembled WGS sequence"/>
</dbReference>
<proteinExistence type="predicted"/>
<organism evidence="5 6">
    <name type="scientific">Chryseobacterium scophthalmum</name>
    <dbReference type="NCBI Taxonomy" id="59733"/>
    <lineage>
        <taxon>Bacteria</taxon>
        <taxon>Pseudomonadati</taxon>
        <taxon>Bacteroidota</taxon>
        <taxon>Flavobacteriia</taxon>
        <taxon>Flavobacteriales</taxon>
        <taxon>Weeksellaceae</taxon>
        <taxon>Chryseobacterium group</taxon>
        <taxon>Chryseobacterium</taxon>
    </lineage>
</organism>
<dbReference type="SUPFAM" id="SSF46689">
    <property type="entry name" value="Homeodomain-like"/>
    <property type="match status" value="1"/>
</dbReference>
<keyword evidence="1" id="KW-0805">Transcription regulation</keyword>